<accession>A0AAI8MB50</accession>
<dbReference type="AlphaFoldDB" id="A0AAI8MB50"/>
<evidence type="ECO:0000313" key="3">
    <source>
        <dbReference type="Proteomes" id="UP000007886"/>
    </source>
</evidence>
<dbReference type="Proteomes" id="UP000007886">
    <property type="component" value="Chromosome"/>
</dbReference>
<gene>
    <name evidence="2" type="ORF">S23_21070</name>
</gene>
<keyword evidence="3" id="KW-1185">Reference proteome</keyword>
<organism evidence="2 3">
    <name type="scientific">Bradyrhizobium cosmicum</name>
    <dbReference type="NCBI Taxonomy" id="1404864"/>
    <lineage>
        <taxon>Bacteria</taxon>
        <taxon>Pseudomonadati</taxon>
        <taxon>Pseudomonadota</taxon>
        <taxon>Alphaproteobacteria</taxon>
        <taxon>Hyphomicrobiales</taxon>
        <taxon>Nitrobacteraceae</taxon>
        <taxon>Bradyrhizobium</taxon>
    </lineage>
</organism>
<dbReference type="EMBL" id="AP012279">
    <property type="protein sequence ID" value="BAL75320.1"/>
    <property type="molecule type" value="Genomic_DNA"/>
</dbReference>
<name>A0AAI8MB50_9BRAD</name>
<feature type="compositionally biased region" description="Polar residues" evidence="1">
    <location>
        <begin position="1"/>
        <end position="14"/>
    </location>
</feature>
<proteinExistence type="predicted"/>
<evidence type="ECO:0000313" key="2">
    <source>
        <dbReference type="EMBL" id="BAL75320.1"/>
    </source>
</evidence>
<reference evidence="2 3" key="1">
    <citation type="journal article" date="2012" name="Microbes Environ.">
        <title>Complete genome sequence of Bradyrhizobium sp. S23321: insights into symbiosis evolution in soil oligotrophs.</title>
        <authorList>
            <person name="Okubo T."/>
            <person name="Tsukui T."/>
            <person name="Maita H."/>
            <person name="Okamoto S."/>
            <person name="Oshima K."/>
            <person name="Fujisawa T."/>
            <person name="Saito A."/>
            <person name="Futamata H."/>
            <person name="Hattori R."/>
            <person name="Shimomura Y."/>
            <person name="Haruta S."/>
            <person name="Morimoto S."/>
            <person name="Wang Y."/>
            <person name="Sakai Y."/>
            <person name="Hattori M."/>
            <person name="Aizawa S."/>
            <person name="Nagashima K.V.P."/>
            <person name="Masuda S."/>
            <person name="Hattori T."/>
            <person name="Yamashita A."/>
            <person name="Bao Z."/>
            <person name="Hayatsu M."/>
            <person name="Kajiya-Kanegae H."/>
            <person name="Yoshinaga I."/>
            <person name="Sakamoto K."/>
            <person name="Toyota K."/>
            <person name="Nakao M."/>
            <person name="Kohara M."/>
            <person name="Anda M."/>
            <person name="Niwa R."/>
            <person name="Jung-Hwan P."/>
            <person name="Sameshima-Saito R."/>
            <person name="Tokuda S."/>
            <person name="Yamamoto S."/>
            <person name="Yamamoto S."/>
            <person name="Yokoyama T."/>
            <person name="Akutsu T."/>
            <person name="Nakamura Y."/>
            <person name="Nakahira-Yanaka Y."/>
            <person name="Takada Hoshino Y."/>
            <person name="Hirakawa H."/>
            <person name="Mitsui H."/>
            <person name="Terasawa K."/>
            <person name="Itakura M."/>
            <person name="Sato S."/>
            <person name="Ikeda-Ohtsubo W."/>
            <person name="Sakakura N."/>
            <person name="Kaminuma E."/>
            <person name="Minamisawa K."/>
        </authorList>
    </citation>
    <scope>NUCLEOTIDE SEQUENCE [LARGE SCALE GENOMIC DNA]</scope>
    <source>
        <strain evidence="2 3">S23321</strain>
    </source>
</reference>
<sequence length="76" mass="7968">MSISSKSKTASFGGSASAAEPVNSKAVKHISARMIVIPGMARVRTKCGVAWPDKSVMLQQKQFSTGGQAGERTEEA</sequence>
<feature type="region of interest" description="Disordered" evidence="1">
    <location>
        <begin position="1"/>
        <end position="23"/>
    </location>
</feature>
<dbReference type="KEGG" id="brs:S23_21070"/>
<protein>
    <submittedName>
        <fullName evidence="2">Uncharacterized protein</fullName>
    </submittedName>
</protein>
<evidence type="ECO:0000256" key="1">
    <source>
        <dbReference type="SAM" id="MobiDB-lite"/>
    </source>
</evidence>